<proteinExistence type="predicted"/>
<feature type="region of interest" description="Disordered" evidence="1">
    <location>
        <begin position="1"/>
        <end position="20"/>
    </location>
</feature>
<comment type="caution">
    <text evidence="2">The sequence shown here is derived from an EMBL/GenBank/DDBJ whole genome shotgun (WGS) entry which is preliminary data.</text>
</comment>
<dbReference type="Proteomes" id="UP000646548">
    <property type="component" value="Unassembled WGS sequence"/>
</dbReference>
<protein>
    <submittedName>
        <fullName evidence="2">Uncharacterized protein</fullName>
    </submittedName>
</protein>
<evidence type="ECO:0000256" key="1">
    <source>
        <dbReference type="SAM" id="MobiDB-lite"/>
    </source>
</evidence>
<sequence>MTRERHRQPALADPPEGRPEAAMIAVLPRRTRTGAGPQPKPNSAHEEFPPQLRAQPYSRLDRSFRAATMTAEVTEELLTYYGPSPALLPTCCSTSTSLKT</sequence>
<gene>
    <name evidence="2" type="ORF">FQA47_020256</name>
</gene>
<reference evidence="2" key="1">
    <citation type="journal article" name="BMC Genomics">
        <title>Long-read sequencing and de novo genome assembly of marine medaka (Oryzias melastigma).</title>
        <authorList>
            <person name="Liang P."/>
            <person name="Saqib H.S.A."/>
            <person name="Ni X."/>
            <person name="Shen Y."/>
        </authorList>
    </citation>
    <scope>NUCLEOTIDE SEQUENCE</scope>
    <source>
        <strain evidence="2">Bigg-433</strain>
    </source>
</reference>
<dbReference type="AlphaFoldDB" id="A0A834FKP6"/>
<accession>A0A834FKP6</accession>
<evidence type="ECO:0000313" key="2">
    <source>
        <dbReference type="EMBL" id="KAF6735978.1"/>
    </source>
</evidence>
<dbReference type="EMBL" id="WKFB01000098">
    <property type="protein sequence ID" value="KAF6735978.1"/>
    <property type="molecule type" value="Genomic_DNA"/>
</dbReference>
<name>A0A834FKP6_ORYME</name>
<organism evidence="2 3">
    <name type="scientific">Oryzias melastigma</name>
    <name type="common">Marine medaka</name>
    <dbReference type="NCBI Taxonomy" id="30732"/>
    <lineage>
        <taxon>Eukaryota</taxon>
        <taxon>Metazoa</taxon>
        <taxon>Chordata</taxon>
        <taxon>Craniata</taxon>
        <taxon>Vertebrata</taxon>
        <taxon>Euteleostomi</taxon>
        <taxon>Actinopterygii</taxon>
        <taxon>Neopterygii</taxon>
        <taxon>Teleostei</taxon>
        <taxon>Neoteleostei</taxon>
        <taxon>Acanthomorphata</taxon>
        <taxon>Ovalentaria</taxon>
        <taxon>Atherinomorphae</taxon>
        <taxon>Beloniformes</taxon>
        <taxon>Adrianichthyidae</taxon>
        <taxon>Oryziinae</taxon>
        <taxon>Oryzias</taxon>
    </lineage>
</organism>
<evidence type="ECO:0000313" key="3">
    <source>
        <dbReference type="Proteomes" id="UP000646548"/>
    </source>
</evidence>
<feature type="region of interest" description="Disordered" evidence="1">
    <location>
        <begin position="29"/>
        <end position="53"/>
    </location>
</feature>